<dbReference type="Proteomes" id="UP000321722">
    <property type="component" value="Unassembled WGS sequence"/>
</dbReference>
<dbReference type="InterPro" id="IPR021145">
    <property type="entry name" value="Portal_protein_SPP1_Gp6-like"/>
</dbReference>
<dbReference type="AlphaFoldDB" id="A0A510WWJ1"/>
<proteinExistence type="predicted"/>
<evidence type="ECO:0008006" key="4">
    <source>
        <dbReference type="Google" id="ProtNLM"/>
    </source>
</evidence>
<dbReference type="NCBIfam" id="TIGR01538">
    <property type="entry name" value="portal_SPP1"/>
    <property type="match status" value="1"/>
</dbReference>
<keyword evidence="3" id="KW-1185">Reference proteome</keyword>
<accession>A0A510WWJ1</accession>
<feature type="region of interest" description="Disordered" evidence="1">
    <location>
        <begin position="432"/>
        <end position="467"/>
    </location>
</feature>
<dbReference type="GeneID" id="29933756"/>
<dbReference type="InterPro" id="IPR006428">
    <property type="entry name" value="Portal_SPP1-type"/>
</dbReference>
<evidence type="ECO:0000313" key="2">
    <source>
        <dbReference type="EMBL" id="GEK42345.1"/>
    </source>
</evidence>
<reference evidence="2 3" key="1">
    <citation type="submission" date="2019-07" db="EMBL/GenBank/DDBJ databases">
        <title>Whole genome shotgun sequence of Lactobacillus aviarius subsp. aviarius NBRC 102162.</title>
        <authorList>
            <person name="Hosoyama A."/>
            <person name="Uohara A."/>
            <person name="Ohji S."/>
            <person name="Ichikawa N."/>
        </authorList>
    </citation>
    <scope>NUCLEOTIDE SEQUENCE [LARGE SCALE GENOMIC DNA]</scope>
    <source>
        <strain evidence="2 3">NBRC 102162</strain>
    </source>
</reference>
<protein>
    <recommendedName>
        <fullName evidence="4">Phage portal protein</fullName>
    </recommendedName>
</protein>
<dbReference type="EMBL" id="BJUI01000018">
    <property type="protein sequence ID" value="GEK42345.1"/>
    <property type="molecule type" value="Genomic_DNA"/>
</dbReference>
<evidence type="ECO:0000313" key="3">
    <source>
        <dbReference type="Proteomes" id="UP000321722"/>
    </source>
</evidence>
<organism evidence="2 3">
    <name type="scientific">Ligilactobacillus aviarius</name>
    <dbReference type="NCBI Taxonomy" id="1606"/>
    <lineage>
        <taxon>Bacteria</taxon>
        <taxon>Bacillati</taxon>
        <taxon>Bacillota</taxon>
        <taxon>Bacilli</taxon>
        <taxon>Lactobacillales</taxon>
        <taxon>Lactobacillaceae</taxon>
        <taxon>Ligilactobacillus</taxon>
    </lineage>
</organism>
<gene>
    <name evidence="2" type="ORF">LAV01_11770</name>
</gene>
<sequence length="467" mass="52807">MESVISGKALMTKNNTFIYDKDNDISADDLSAMISKNESLSNDYNRDYNYYVGNHKVLKGRRNKLRPDNRIVANIASELVDTFTGYFMGIPPKITLDDDTQNDNLQHWLDMNSFQDKLAEVSKQSDIYGRSYMLLYQDEQANTKVAVLPPTNAFMIYDDTVEQLPLAFVRYGRDAETNEINGTLYTAAEIKSFSGNGVFTDSQINVFQNVPAIEFFNNEERLSLIDKVNTLIDAYDKALSQKANQVEYFDNAYLKILGMQLPKDKNGNVKLDMLGNQIIYSPDNMNGNVDVGFLEKPDGDVMQENYLNRLIDNIYQVSMVSNLRDEAFSGNSSGVAIQYKMLPMQNMAATKERKFTQALRNLLAVGFKLGTIAEVPEDELYSALKFKFTRNMPRNDADEAATAATLNGIVSKETQLSVLSIVDDPKKEIERMQEEEKDGILQNIDIQNQAMKNMEGAEDEKNTEEQA</sequence>
<dbReference type="RefSeq" id="WP_057827824.1">
    <property type="nucleotide sequence ID" value="NZ_BAAACL010000001.1"/>
</dbReference>
<comment type="caution">
    <text evidence="2">The sequence shown here is derived from an EMBL/GenBank/DDBJ whole genome shotgun (WGS) entry which is preliminary data.</text>
</comment>
<evidence type="ECO:0000256" key="1">
    <source>
        <dbReference type="SAM" id="MobiDB-lite"/>
    </source>
</evidence>
<name>A0A510WWJ1_9LACO</name>
<dbReference type="Pfam" id="PF05133">
    <property type="entry name" value="SPP1_portal"/>
    <property type="match status" value="1"/>
</dbReference>